<evidence type="ECO:0000313" key="1">
    <source>
        <dbReference type="EMBL" id="SDK80538.1"/>
    </source>
</evidence>
<name>A0A1G9EWW9_9PROT</name>
<organism evidence="1 2">
    <name type="scientific">Methylophilus rhizosphaerae</name>
    <dbReference type="NCBI Taxonomy" id="492660"/>
    <lineage>
        <taxon>Bacteria</taxon>
        <taxon>Pseudomonadati</taxon>
        <taxon>Pseudomonadota</taxon>
        <taxon>Betaproteobacteria</taxon>
        <taxon>Nitrosomonadales</taxon>
        <taxon>Methylophilaceae</taxon>
        <taxon>Methylophilus</taxon>
    </lineage>
</organism>
<proteinExistence type="predicted"/>
<sequence>MTLLAISDIEQLNKKQYRLRLNDGQVMQLSISGMFSLHVMQAEREIAQVILQPLSSLNNPEIQPIYRVTNYQAPTGDLSLLAEALLDAMLRIYAWYTRGSIRPFRLHSASVPVAV</sequence>
<keyword evidence="2" id="KW-1185">Reference proteome</keyword>
<dbReference type="EMBL" id="FNFX01000005">
    <property type="protein sequence ID" value="SDK80538.1"/>
    <property type="molecule type" value="Genomic_DNA"/>
</dbReference>
<dbReference type="Proteomes" id="UP000198629">
    <property type="component" value="Unassembled WGS sequence"/>
</dbReference>
<reference evidence="2" key="1">
    <citation type="submission" date="2016-10" db="EMBL/GenBank/DDBJ databases">
        <authorList>
            <person name="Varghese N."/>
            <person name="Submissions S."/>
        </authorList>
    </citation>
    <scope>NUCLEOTIDE SEQUENCE [LARGE SCALE GENOMIC DNA]</scope>
    <source>
        <strain evidence="2">CBMB127</strain>
    </source>
</reference>
<gene>
    <name evidence="1" type="ORF">SAMN05192566_2496</name>
</gene>
<dbReference type="RefSeq" id="WP_091472499.1">
    <property type="nucleotide sequence ID" value="NZ_FNFX01000005.1"/>
</dbReference>
<dbReference type="AlphaFoldDB" id="A0A1G9EWW9"/>
<dbReference type="STRING" id="492660.SAMN05192566_2496"/>
<dbReference type="OrthoDB" id="8537512at2"/>
<protein>
    <submittedName>
        <fullName evidence="1">Uncharacterized protein</fullName>
    </submittedName>
</protein>
<accession>A0A1G9EWW9</accession>
<evidence type="ECO:0000313" key="2">
    <source>
        <dbReference type="Proteomes" id="UP000198629"/>
    </source>
</evidence>